<feature type="region of interest" description="Disordered" evidence="1">
    <location>
        <begin position="120"/>
        <end position="165"/>
    </location>
</feature>
<dbReference type="InterPro" id="IPR051409">
    <property type="entry name" value="Atypical_kinase_ADCK"/>
</dbReference>
<proteinExistence type="predicted"/>
<dbReference type="PANTHER" id="PTHR43851:SF3">
    <property type="entry name" value="COENZYME Q8"/>
    <property type="match status" value="1"/>
</dbReference>
<dbReference type="EMBL" id="JBFOLK010000005">
    <property type="protein sequence ID" value="KAL2510428.1"/>
    <property type="molecule type" value="Genomic_DNA"/>
</dbReference>
<evidence type="ECO:0000313" key="2">
    <source>
        <dbReference type="EMBL" id="KAL2510428.1"/>
    </source>
</evidence>
<accession>A0ABD1TD15</accession>
<organism evidence="2 3">
    <name type="scientific">Abeliophyllum distichum</name>
    <dbReference type="NCBI Taxonomy" id="126358"/>
    <lineage>
        <taxon>Eukaryota</taxon>
        <taxon>Viridiplantae</taxon>
        <taxon>Streptophyta</taxon>
        <taxon>Embryophyta</taxon>
        <taxon>Tracheophyta</taxon>
        <taxon>Spermatophyta</taxon>
        <taxon>Magnoliopsida</taxon>
        <taxon>eudicotyledons</taxon>
        <taxon>Gunneridae</taxon>
        <taxon>Pentapetalae</taxon>
        <taxon>asterids</taxon>
        <taxon>lamiids</taxon>
        <taxon>Lamiales</taxon>
        <taxon>Oleaceae</taxon>
        <taxon>Forsythieae</taxon>
        <taxon>Abeliophyllum</taxon>
    </lineage>
</organism>
<dbReference type="AlphaFoldDB" id="A0ABD1TD15"/>
<dbReference type="Proteomes" id="UP001604336">
    <property type="component" value="Unassembled WGS sequence"/>
</dbReference>
<sequence>MVSWKDITRVVKGLSLVAQEAVRRSETGELQSLIKAGILSGTDLAGLTKGRLRRFDTPNALNTNSDALNRNNKVSAVHFRDDYPPSKPSSDSNAITAATAQSEGAQSAFKADAEADLDAPYNNAQSASPSNEGDSSDAVVSGAITPQPPLQKQRKPRERRVPSTPFSRALGFAGLGAGLAWGTLQESAKRIVFGAPVSQNNQRAISPFLSEKNAERGEVSGKGKDGWFGWGNEVVIEQISGPLYWVVKGEVEVHLFWTLMMIDEGYDNEQGGIGVDLGFISIIL</sequence>
<feature type="compositionally biased region" description="Polar residues" evidence="1">
    <location>
        <begin position="122"/>
        <end position="133"/>
    </location>
</feature>
<dbReference type="PANTHER" id="PTHR43851">
    <property type="match status" value="1"/>
</dbReference>
<keyword evidence="3" id="KW-1185">Reference proteome</keyword>
<name>A0ABD1TD15_9LAMI</name>
<evidence type="ECO:0000313" key="3">
    <source>
        <dbReference type="Proteomes" id="UP001604336"/>
    </source>
</evidence>
<protein>
    <submittedName>
        <fullName evidence="2">ABC transporter 1</fullName>
    </submittedName>
</protein>
<gene>
    <name evidence="2" type="ORF">Adt_16028</name>
</gene>
<evidence type="ECO:0000256" key="1">
    <source>
        <dbReference type="SAM" id="MobiDB-lite"/>
    </source>
</evidence>
<reference evidence="3" key="1">
    <citation type="submission" date="2024-07" db="EMBL/GenBank/DDBJ databases">
        <title>Two chromosome-level genome assemblies of Korean endemic species Abeliophyllum distichum and Forsythia ovata (Oleaceae).</title>
        <authorList>
            <person name="Jang H."/>
        </authorList>
    </citation>
    <scope>NUCLEOTIDE SEQUENCE [LARGE SCALE GENOMIC DNA]</scope>
</reference>
<comment type="caution">
    <text evidence="2">The sequence shown here is derived from an EMBL/GenBank/DDBJ whole genome shotgun (WGS) entry which is preliminary data.</text>
</comment>